<sequence length="64" mass="7272">MRTRRRMNRDDRQQIYRWVTRAVMGCLILALAAGCFSSRSDNSKLVHGMPVAAMSALQSPQTNF</sequence>
<reference evidence="1 2" key="1">
    <citation type="journal article" date="2011" name="J. Bacteriol.">
        <title>Complete genome sequence and updated annotation of Desulfovibrio alaskensis G20.</title>
        <authorList>
            <person name="Hauser L.J."/>
            <person name="Land M.L."/>
            <person name="Brown S.D."/>
            <person name="Larimer F."/>
            <person name="Keller K.L."/>
            <person name="Rapp-Giles B.J."/>
            <person name="Price M.N."/>
            <person name="Lin M."/>
            <person name="Bruce D.C."/>
            <person name="Detter J.C."/>
            <person name="Tapia R."/>
            <person name="Han C.S."/>
            <person name="Goodwin L.A."/>
            <person name="Cheng J.F."/>
            <person name="Pitluck S."/>
            <person name="Copeland A."/>
            <person name="Lucas S."/>
            <person name="Nolan M."/>
            <person name="Lapidus A.L."/>
            <person name="Palumbo A.V."/>
            <person name="Wall J.D."/>
        </authorList>
    </citation>
    <scope>NUCLEOTIDE SEQUENCE [LARGE SCALE GENOMIC DNA]</scope>
    <source>
        <strain evidence="2">ATCC BAA 1058 / DSM 17464 / G20</strain>
    </source>
</reference>
<gene>
    <name evidence="1" type="ordered locus">Dde_2824</name>
</gene>
<dbReference type="EMBL" id="CP000112">
    <property type="protein sequence ID" value="ABB39619.2"/>
    <property type="molecule type" value="Genomic_DNA"/>
</dbReference>
<keyword evidence="2" id="KW-1185">Reference proteome</keyword>
<evidence type="ECO:0008006" key="3">
    <source>
        <dbReference type="Google" id="ProtNLM"/>
    </source>
</evidence>
<dbReference type="RefSeq" id="WP_011368624.1">
    <property type="nucleotide sequence ID" value="NC_007519.1"/>
</dbReference>
<organism evidence="1 2">
    <name type="scientific">Oleidesulfovibrio alaskensis (strain ATCC BAA-1058 / DSM 17464 / G20)</name>
    <name type="common">Desulfovibrio alaskensis</name>
    <dbReference type="NCBI Taxonomy" id="207559"/>
    <lineage>
        <taxon>Bacteria</taxon>
        <taxon>Pseudomonadati</taxon>
        <taxon>Thermodesulfobacteriota</taxon>
        <taxon>Desulfovibrionia</taxon>
        <taxon>Desulfovibrionales</taxon>
        <taxon>Desulfovibrionaceae</taxon>
        <taxon>Oleidesulfovibrio</taxon>
    </lineage>
</organism>
<name>Q30XH7_OLEA2</name>
<evidence type="ECO:0000313" key="2">
    <source>
        <dbReference type="Proteomes" id="UP000002710"/>
    </source>
</evidence>
<proteinExistence type="predicted"/>
<dbReference type="Proteomes" id="UP000002710">
    <property type="component" value="Chromosome"/>
</dbReference>
<protein>
    <recommendedName>
        <fullName evidence="3">Lipoprotein</fullName>
    </recommendedName>
</protein>
<accession>Q30XH7</accession>
<evidence type="ECO:0000313" key="1">
    <source>
        <dbReference type="EMBL" id="ABB39619.2"/>
    </source>
</evidence>
<dbReference type="AlphaFoldDB" id="Q30XH7"/>
<dbReference type="HOGENOM" id="CLU_2860333_0_0_7"/>
<dbReference type="PROSITE" id="PS51257">
    <property type="entry name" value="PROKAR_LIPOPROTEIN"/>
    <property type="match status" value="1"/>
</dbReference>
<dbReference type="KEGG" id="dde:Dde_2824"/>